<feature type="transmembrane region" description="Helical" evidence="1">
    <location>
        <begin position="269"/>
        <end position="292"/>
    </location>
</feature>
<dbReference type="Gene3D" id="1.25.40.10">
    <property type="entry name" value="Tetratricopeptide repeat domain"/>
    <property type="match status" value="1"/>
</dbReference>
<sequence>MTKKLCRIFLKNQDTHEPEFDLKKIRDREKEIAEKATKASKNDIDNHYHLLKNHENSIETRLESFLILLTRHRRYKDTEKGIAVWEDFSGEFVGTSEDQKLSSFFSQHVYSILLKDRGTETDLDTAIRLARHCLKLVPDYPGALHSLAGGLVDKAKSNGQSKEEKAKLLNEALKAVNTAIDSEPGYPKYYSTRARVHAQLGLYEKADQDIRHAIDQEDSGSPDYPIRLTNYLEIKSETALSREILDIERQISDATLSAVSEAKSSNIQILTIFIAVISLLIGGISVSASYPFIHAAQLIFALAAALLIFISGFGVLYEPRSRIKRFLFGFAISTILIVISVFLDKLYGIANEINLP</sequence>
<evidence type="ECO:0000313" key="3">
    <source>
        <dbReference type="Proteomes" id="UP000591735"/>
    </source>
</evidence>
<proteinExistence type="predicted"/>
<feature type="transmembrane region" description="Helical" evidence="1">
    <location>
        <begin position="326"/>
        <end position="343"/>
    </location>
</feature>
<dbReference type="EMBL" id="JACHFE010000006">
    <property type="protein sequence ID" value="MBB5321889.1"/>
    <property type="molecule type" value="Genomic_DNA"/>
</dbReference>
<dbReference type="RefSeq" id="WP_183704430.1">
    <property type="nucleotide sequence ID" value="NZ_JACHFE010000006.1"/>
</dbReference>
<accession>A0A840U9U2</accession>
<feature type="transmembrane region" description="Helical" evidence="1">
    <location>
        <begin position="298"/>
        <end position="317"/>
    </location>
</feature>
<comment type="caution">
    <text evidence="2">The sequence shown here is derived from an EMBL/GenBank/DDBJ whole genome shotgun (WGS) entry which is preliminary data.</text>
</comment>
<protein>
    <submittedName>
        <fullName evidence="2">Tetratricopeptide (TPR) repeat protein</fullName>
    </submittedName>
</protein>
<keyword evidence="1" id="KW-1133">Transmembrane helix</keyword>
<dbReference type="SUPFAM" id="SSF48452">
    <property type="entry name" value="TPR-like"/>
    <property type="match status" value="1"/>
</dbReference>
<dbReference type="InterPro" id="IPR011990">
    <property type="entry name" value="TPR-like_helical_dom_sf"/>
</dbReference>
<keyword evidence="1" id="KW-0472">Membrane</keyword>
<organism evidence="2 3">
    <name type="scientific">Marinobacter oulmenensis</name>
    <dbReference type="NCBI Taxonomy" id="643747"/>
    <lineage>
        <taxon>Bacteria</taxon>
        <taxon>Pseudomonadati</taxon>
        <taxon>Pseudomonadota</taxon>
        <taxon>Gammaproteobacteria</taxon>
        <taxon>Pseudomonadales</taxon>
        <taxon>Marinobacteraceae</taxon>
        <taxon>Marinobacter</taxon>
    </lineage>
</organism>
<dbReference type="Proteomes" id="UP000591735">
    <property type="component" value="Unassembled WGS sequence"/>
</dbReference>
<name>A0A840U9U2_9GAMM</name>
<gene>
    <name evidence="2" type="ORF">HNR38_002384</name>
</gene>
<evidence type="ECO:0000313" key="2">
    <source>
        <dbReference type="EMBL" id="MBB5321889.1"/>
    </source>
</evidence>
<dbReference type="AlphaFoldDB" id="A0A840U9U2"/>
<keyword evidence="3" id="KW-1185">Reference proteome</keyword>
<evidence type="ECO:0000256" key="1">
    <source>
        <dbReference type="SAM" id="Phobius"/>
    </source>
</evidence>
<keyword evidence="1" id="KW-0812">Transmembrane</keyword>
<reference evidence="2 3" key="1">
    <citation type="submission" date="2020-08" db="EMBL/GenBank/DDBJ databases">
        <title>Genomic Encyclopedia of Type Strains, Phase IV (KMG-IV): sequencing the most valuable type-strain genomes for metagenomic binning, comparative biology and taxonomic classification.</title>
        <authorList>
            <person name="Goeker M."/>
        </authorList>
    </citation>
    <scope>NUCLEOTIDE SEQUENCE [LARGE SCALE GENOMIC DNA]</scope>
    <source>
        <strain evidence="2 3">DSM 22359</strain>
    </source>
</reference>